<dbReference type="FunFam" id="3.10.120.10:FF:000025">
    <property type="entry name" value="Cytochrome b5-like Heme/Steroid binding domain containing protein, putative"/>
    <property type="match status" value="1"/>
</dbReference>
<protein>
    <recommendedName>
        <fullName evidence="5">Cytochrome b5 heme-binding domain-containing protein</fullName>
    </recommendedName>
</protein>
<feature type="region of interest" description="Disordered" evidence="4">
    <location>
        <begin position="470"/>
        <end position="502"/>
    </location>
</feature>
<feature type="compositionally biased region" description="Basic and acidic residues" evidence="4">
    <location>
        <begin position="638"/>
        <end position="660"/>
    </location>
</feature>
<name>A0A640KIF0_LEITA</name>
<dbReference type="Proteomes" id="UP000419144">
    <property type="component" value="Unassembled WGS sequence"/>
</dbReference>
<dbReference type="SMART" id="SM01117">
    <property type="entry name" value="Cyt-b5"/>
    <property type="match status" value="1"/>
</dbReference>
<dbReference type="Pfam" id="PF00173">
    <property type="entry name" value="Cyt-b5"/>
    <property type="match status" value="1"/>
</dbReference>
<feature type="region of interest" description="Disordered" evidence="4">
    <location>
        <begin position="1"/>
        <end position="31"/>
    </location>
</feature>
<feature type="region of interest" description="Disordered" evidence="4">
    <location>
        <begin position="62"/>
        <end position="86"/>
    </location>
</feature>
<feature type="compositionally biased region" description="Polar residues" evidence="4">
    <location>
        <begin position="622"/>
        <end position="637"/>
    </location>
</feature>
<dbReference type="GO" id="GO:0046872">
    <property type="term" value="F:metal ion binding"/>
    <property type="evidence" value="ECO:0007669"/>
    <property type="project" value="UniProtKB-KW"/>
</dbReference>
<keyword evidence="3" id="KW-0408">Iron</keyword>
<dbReference type="OrthoDB" id="260519at2759"/>
<feature type="region of interest" description="Disordered" evidence="4">
    <location>
        <begin position="545"/>
        <end position="679"/>
    </location>
</feature>
<evidence type="ECO:0000259" key="5">
    <source>
        <dbReference type="PROSITE" id="PS50255"/>
    </source>
</evidence>
<keyword evidence="7" id="KW-1185">Reference proteome</keyword>
<reference evidence="6" key="1">
    <citation type="submission" date="2019-11" db="EMBL/GenBank/DDBJ databases">
        <title>Leishmania tarentolae CDS.</title>
        <authorList>
            <person name="Goto Y."/>
            <person name="Yamagishi J."/>
        </authorList>
    </citation>
    <scope>NUCLEOTIDE SEQUENCE [LARGE SCALE GENOMIC DNA]</scope>
    <source>
        <strain evidence="6">Parrot Tar II</strain>
    </source>
</reference>
<keyword evidence="2" id="KW-0479">Metal-binding</keyword>
<feature type="region of interest" description="Disordered" evidence="4">
    <location>
        <begin position="1026"/>
        <end position="1057"/>
    </location>
</feature>
<evidence type="ECO:0000256" key="3">
    <source>
        <dbReference type="ARBA" id="ARBA00023004"/>
    </source>
</evidence>
<proteinExistence type="predicted"/>
<dbReference type="InterPro" id="IPR051872">
    <property type="entry name" value="Cytochrome_b5/Flavoprotein_Rdt"/>
</dbReference>
<dbReference type="GO" id="GO:0004128">
    <property type="term" value="F:cytochrome-b5 reductase activity, acting on NAD(P)H"/>
    <property type="evidence" value="ECO:0007669"/>
    <property type="project" value="TreeGrafter"/>
</dbReference>
<feature type="region of interest" description="Disordered" evidence="4">
    <location>
        <begin position="242"/>
        <end position="269"/>
    </location>
</feature>
<dbReference type="InterPro" id="IPR001199">
    <property type="entry name" value="Cyt_B5-like_heme/steroid-bd"/>
</dbReference>
<gene>
    <name evidence="6" type="ORF">LtaPh_2613600</name>
</gene>
<comment type="caution">
    <text evidence="6">The sequence shown here is derived from an EMBL/GenBank/DDBJ whole genome shotgun (WGS) entry which is preliminary data.</text>
</comment>
<dbReference type="AlphaFoldDB" id="A0A640KIF0"/>
<sequence length="1130" mass="118217">MEERAKQRASSARSDHYDDLQPLNSSPSIPSLVITTSTPTVVLPSSPSTVSSALSRPLVEAYPQSLTGSPTHASSPPSNWVAHDPASPEKASVIASAPAEAFTAFASFPHYSSAEATPNFYPMTYPPPAALTTTSGAAVHDAVTLEKLDAHLIPDHCGPSSKGTLRYVSTTFPTALTPTPEAGSAPSPSNGPDSPFPVALRRFFHRSSALKSGKNLDNGTGMVLAEDSECDTSAVVRMSSQRNLHSGHSCSSGGAGSPHSPSPVASSTPAVAVEMAPLASVTPRFEEALNQPPAMSWSCATTTKGKCSGHTTHVAATPVPQTQPRHPHCVSMQEDCLNTRSQRQESHISPPSTAQACPSAHSGAATVSGQSSLCSPVLPLSKRFVHQRGSGIVLAGRTTPFVAVNHFSSAAEMQGDPHDANASHDRIFLNIGSGMDNEEFVAGDSLESQRSARSGVVTVLKAAASEAATSFHSASDTASPPALSGTADAAAPPEATVSTKASDSCISTQSIDVTVGARHSPMAGECISGDVCAETSTAEITVKTEERFPRSRRSSPRLFSVASPNLGGLPKAAVTHASSSPTPVHPSMAKSGAANDTHESRSQQVRASSQPMAPSCLLDAHSTATSFPTPTEGTQHCHTNEDVRRSSHSRNGREQHDVSHRRTAHLPPPPQPPPPRILSPMLRTGEQTPCGFSTLAPSAYEPPSVLGCDASPHFGVSPYGSCCASPEQDDAPLRVHYTASSLSSSPASTGTAMDVDDRSITGGRSTVFPNFGSFSLSTNITNTPRLSVDDSASRVSSPSLVSSLNRKSFVDLAHKSSQDHQSHSYLQSDRSAGTVIHTVPACARESPTSEVGVVHTTVAPQRSLANSGESETCLSGSVSSSGQRRSSSSGVGKSCGCMQIQTDDDEQNLAAPASATPPHDGASTVATSSVASLAATVTSIVSQPIKALFAGNLTAPVNRKGNDSAYQLWPPGSLTGQSTSCSKDSFVMHSDAETLRGLMQGKFPRMPGCSIRDWGAHLCAKEAELRRQEKHRHTPPTPASTAASRTSRLPRMTPQEVSTHNTADDLWIVIRNVVYDCTVFQRFHPGGEKLLLACGGHDATAVYERFHAWVSCESFMAPYAVGVLAPPETR</sequence>
<feature type="compositionally biased region" description="Polar residues" evidence="4">
    <location>
        <begin position="64"/>
        <end position="78"/>
    </location>
</feature>
<dbReference type="VEuPathDB" id="TriTrypDB:LtaPh_2613600"/>
<dbReference type="PROSITE" id="PS50255">
    <property type="entry name" value="CYTOCHROME_B5_2"/>
    <property type="match status" value="1"/>
</dbReference>
<evidence type="ECO:0000256" key="1">
    <source>
        <dbReference type="ARBA" id="ARBA00022617"/>
    </source>
</evidence>
<dbReference type="PANTHER" id="PTHR46237">
    <property type="entry name" value="CYTOCHROME B5 REDUCTASE 4 FAMILY MEMBER"/>
    <property type="match status" value="1"/>
</dbReference>
<feature type="domain" description="Cytochrome b5 heme-binding" evidence="5">
    <location>
        <begin position="1049"/>
        <end position="1125"/>
    </location>
</feature>
<dbReference type="EMBL" id="BLBS01000035">
    <property type="protein sequence ID" value="GET89506.1"/>
    <property type="molecule type" value="Genomic_DNA"/>
</dbReference>
<feature type="compositionally biased region" description="Pro residues" evidence="4">
    <location>
        <begin position="666"/>
        <end position="677"/>
    </location>
</feature>
<feature type="compositionally biased region" description="Polar residues" evidence="4">
    <location>
        <begin position="602"/>
        <end position="612"/>
    </location>
</feature>
<feature type="compositionally biased region" description="Low complexity" evidence="4">
    <location>
        <begin position="246"/>
        <end position="269"/>
    </location>
</feature>
<organism evidence="6 7">
    <name type="scientific">Leishmania tarentolae</name>
    <name type="common">Sauroleishmania tarentolae</name>
    <dbReference type="NCBI Taxonomy" id="5689"/>
    <lineage>
        <taxon>Eukaryota</taxon>
        <taxon>Discoba</taxon>
        <taxon>Euglenozoa</taxon>
        <taxon>Kinetoplastea</taxon>
        <taxon>Metakinetoplastina</taxon>
        <taxon>Trypanosomatida</taxon>
        <taxon>Trypanosomatidae</taxon>
        <taxon>Leishmaniinae</taxon>
        <taxon>Leishmania</taxon>
        <taxon>lizard Leishmania</taxon>
    </lineage>
</organism>
<evidence type="ECO:0000313" key="7">
    <source>
        <dbReference type="Proteomes" id="UP000419144"/>
    </source>
</evidence>
<evidence type="ECO:0000256" key="4">
    <source>
        <dbReference type="SAM" id="MobiDB-lite"/>
    </source>
</evidence>
<evidence type="ECO:0000313" key="6">
    <source>
        <dbReference type="EMBL" id="GET89506.1"/>
    </source>
</evidence>
<dbReference type="Gene3D" id="3.10.120.10">
    <property type="entry name" value="Cytochrome b5-like heme/steroid binding domain"/>
    <property type="match status" value="1"/>
</dbReference>
<feature type="region of interest" description="Disordered" evidence="4">
    <location>
        <begin position="176"/>
        <end position="197"/>
    </location>
</feature>
<keyword evidence="1" id="KW-0349">Heme</keyword>
<feature type="region of interest" description="Disordered" evidence="4">
    <location>
        <begin position="862"/>
        <end position="898"/>
    </location>
</feature>
<dbReference type="GO" id="GO:0020037">
    <property type="term" value="F:heme binding"/>
    <property type="evidence" value="ECO:0007669"/>
    <property type="project" value="TreeGrafter"/>
</dbReference>
<feature type="compositionally biased region" description="Polar residues" evidence="4">
    <location>
        <begin position="862"/>
        <end position="874"/>
    </location>
</feature>
<dbReference type="PANTHER" id="PTHR46237:SF1">
    <property type="entry name" value="CYTOCHROME B5 REDUCTASE 4"/>
    <property type="match status" value="1"/>
</dbReference>
<accession>A0A640KIF0</accession>
<dbReference type="GO" id="GO:0005737">
    <property type="term" value="C:cytoplasm"/>
    <property type="evidence" value="ECO:0007669"/>
    <property type="project" value="TreeGrafter"/>
</dbReference>
<feature type="compositionally biased region" description="Low complexity" evidence="4">
    <location>
        <begin position="875"/>
        <end position="897"/>
    </location>
</feature>
<evidence type="ECO:0000256" key="2">
    <source>
        <dbReference type="ARBA" id="ARBA00022723"/>
    </source>
</evidence>
<dbReference type="SUPFAM" id="SSF55856">
    <property type="entry name" value="Cytochrome b5-like heme/steroid binding domain"/>
    <property type="match status" value="1"/>
</dbReference>
<dbReference type="InterPro" id="IPR036400">
    <property type="entry name" value="Cyt_B5-like_heme/steroid_sf"/>
</dbReference>